<keyword evidence="1" id="KW-0812">Transmembrane</keyword>
<keyword evidence="1" id="KW-1133">Transmembrane helix</keyword>
<dbReference type="AlphaFoldDB" id="A0AA41QYL2"/>
<name>A0AA41QYL2_9MICO</name>
<evidence type="ECO:0000313" key="3">
    <source>
        <dbReference type="Proteomes" id="UP001165341"/>
    </source>
</evidence>
<gene>
    <name evidence="2" type="ORF">MQH31_15710</name>
</gene>
<dbReference type="EMBL" id="JALGAR010000004">
    <property type="protein sequence ID" value="MCI4659253.1"/>
    <property type="molecule type" value="Genomic_DNA"/>
</dbReference>
<protein>
    <submittedName>
        <fullName evidence="2">Uncharacterized protein</fullName>
    </submittedName>
</protein>
<feature type="transmembrane region" description="Helical" evidence="1">
    <location>
        <begin position="20"/>
        <end position="37"/>
    </location>
</feature>
<dbReference type="RefSeq" id="WP_198415894.1">
    <property type="nucleotide sequence ID" value="NZ_JALGAR010000004.1"/>
</dbReference>
<accession>A0AA41QYL2</accession>
<organism evidence="2 3">
    <name type="scientific">Cryobacterium zhongshanensis</name>
    <dbReference type="NCBI Taxonomy" id="2928153"/>
    <lineage>
        <taxon>Bacteria</taxon>
        <taxon>Bacillati</taxon>
        <taxon>Actinomycetota</taxon>
        <taxon>Actinomycetes</taxon>
        <taxon>Micrococcales</taxon>
        <taxon>Microbacteriaceae</taxon>
        <taxon>Cryobacterium</taxon>
    </lineage>
</organism>
<feature type="transmembrane region" description="Helical" evidence="1">
    <location>
        <begin position="43"/>
        <end position="65"/>
    </location>
</feature>
<sequence>MTQNTPRKPSRSEVLKPLELVGLAGVMAVFLGLVVLMSTREPLLALIGFGITFIVVLVVIAMLVLNIKPNDAEKTDIDEQDKGQKP</sequence>
<dbReference type="Proteomes" id="UP001165341">
    <property type="component" value="Unassembled WGS sequence"/>
</dbReference>
<evidence type="ECO:0000256" key="1">
    <source>
        <dbReference type="SAM" id="Phobius"/>
    </source>
</evidence>
<evidence type="ECO:0000313" key="2">
    <source>
        <dbReference type="EMBL" id="MCI4659253.1"/>
    </source>
</evidence>
<keyword evidence="3" id="KW-1185">Reference proteome</keyword>
<comment type="caution">
    <text evidence="2">The sequence shown here is derived from an EMBL/GenBank/DDBJ whole genome shotgun (WGS) entry which is preliminary data.</text>
</comment>
<reference evidence="2" key="1">
    <citation type="submission" date="2022-03" db="EMBL/GenBank/DDBJ databases">
        <title>Cryobacterium sp. nov. strain ZS14-85, isolated from Antarctic soil.</title>
        <authorList>
            <person name="Li J."/>
            <person name="Niu G."/>
        </authorList>
    </citation>
    <scope>NUCLEOTIDE SEQUENCE</scope>
    <source>
        <strain evidence="2">ZS14-85</strain>
    </source>
</reference>
<proteinExistence type="predicted"/>
<keyword evidence="1" id="KW-0472">Membrane</keyword>